<dbReference type="Proteomes" id="UP001629230">
    <property type="component" value="Unassembled WGS sequence"/>
</dbReference>
<organism evidence="1 2">
    <name type="scientific">Paraburkholderia dipogonis</name>
    <dbReference type="NCBI Taxonomy" id="1211383"/>
    <lineage>
        <taxon>Bacteria</taxon>
        <taxon>Pseudomonadati</taxon>
        <taxon>Pseudomonadota</taxon>
        <taxon>Betaproteobacteria</taxon>
        <taxon>Burkholderiales</taxon>
        <taxon>Burkholderiaceae</taxon>
        <taxon>Paraburkholderia</taxon>
    </lineage>
</organism>
<evidence type="ECO:0000313" key="1">
    <source>
        <dbReference type="EMBL" id="MFM0002636.1"/>
    </source>
</evidence>
<comment type="caution">
    <text evidence="1">The sequence shown here is derived from an EMBL/GenBank/DDBJ whole genome shotgun (WGS) entry which is preliminary data.</text>
</comment>
<keyword evidence="2" id="KW-1185">Reference proteome</keyword>
<name>A0ABW9ARI1_9BURK</name>
<gene>
    <name evidence="1" type="ORF">PQR57_16565</name>
</gene>
<evidence type="ECO:0000313" key="2">
    <source>
        <dbReference type="Proteomes" id="UP001629230"/>
    </source>
</evidence>
<reference evidence="1 2" key="1">
    <citation type="journal article" date="2024" name="Chem. Sci.">
        <title>Discovery of megapolipeptins by genome mining of a Burkholderiales bacteria collection.</title>
        <authorList>
            <person name="Paulo B.S."/>
            <person name="Recchia M.J.J."/>
            <person name="Lee S."/>
            <person name="Fergusson C.H."/>
            <person name="Romanowski S.B."/>
            <person name="Hernandez A."/>
            <person name="Krull N."/>
            <person name="Liu D.Y."/>
            <person name="Cavanagh H."/>
            <person name="Bos A."/>
            <person name="Gray C.A."/>
            <person name="Murphy B.T."/>
            <person name="Linington R.G."/>
            <person name="Eustaquio A.S."/>
        </authorList>
    </citation>
    <scope>NUCLEOTIDE SEQUENCE [LARGE SCALE GENOMIC DNA]</scope>
    <source>
        <strain evidence="1 2">RL17-350-BIC-A</strain>
    </source>
</reference>
<sequence length="141" mass="15691">MGCVPAEYVGRSTKKLIDAARRWAGVAVDDSRVDAGVAAALAAFGARPEDVERAREQQAENDFEVYPENWRAVQVFLALSTQWRTVAISTMTRARLIHTGLDYAAIDPVFRMMGIKPKRRAAIFQKLRVMEEAALDALLPE</sequence>
<protein>
    <submittedName>
        <fullName evidence="1">DUF1799 domain-containing protein</fullName>
    </submittedName>
</protein>
<accession>A0ABW9ARI1</accession>
<proteinExistence type="predicted"/>
<dbReference type="RefSeq" id="WP_408177938.1">
    <property type="nucleotide sequence ID" value="NZ_JAQQEZ010000010.1"/>
</dbReference>
<dbReference type="InterPro" id="IPR014915">
    <property type="entry name" value="Phage_TLS_TfmB"/>
</dbReference>
<dbReference type="EMBL" id="JAQQEZ010000010">
    <property type="protein sequence ID" value="MFM0002636.1"/>
    <property type="molecule type" value="Genomic_DNA"/>
</dbReference>
<dbReference type="Pfam" id="PF08809">
    <property type="entry name" value="DUF1799"/>
    <property type="match status" value="1"/>
</dbReference>